<evidence type="ECO:0000259" key="1">
    <source>
        <dbReference type="PROSITE" id="PS50883"/>
    </source>
</evidence>
<dbReference type="EMBL" id="JACHXK010000003">
    <property type="protein sequence ID" value="MBB3109574.1"/>
    <property type="molecule type" value="Genomic_DNA"/>
</dbReference>
<dbReference type="Pfam" id="PF00563">
    <property type="entry name" value="EAL"/>
    <property type="match status" value="1"/>
</dbReference>
<dbReference type="AlphaFoldDB" id="A0A7W5FM34"/>
<dbReference type="PROSITE" id="PS50883">
    <property type="entry name" value="EAL"/>
    <property type="match status" value="1"/>
</dbReference>
<dbReference type="PANTHER" id="PTHR33121:SF76">
    <property type="entry name" value="SIGNALING PROTEIN"/>
    <property type="match status" value="1"/>
</dbReference>
<dbReference type="InterPro" id="IPR050706">
    <property type="entry name" value="Cyclic-di-GMP_PDE-like"/>
</dbReference>
<dbReference type="SMART" id="SM00052">
    <property type="entry name" value="EAL"/>
    <property type="match status" value="1"/>
</dbReference>
<dbReference type="SUPFAM" id="SSF141868">
    <property type="entry name" value="EAL domain-like"/>
    <property type="match status" value="1"/>
</dbReference>
<dbReference type="RefSeq" id="WP_183598823.1">
    <property type="nucleotide sequence ID" value="NZ_JACHXK010000003.1"/>
</dbReference>
<name>A0A7W5FM34_9BACL</name>
<organism evidence="2 3">
    <name type="scientific">Paenibacillus phyllosphaerae</name>
    <dbReference type="NCBI Taxonomy" id="274593"/>
    <lineage>
        <taxon>Bacteria</taxon>
        <taxon>Bacillati</taxon>
        <taxon>Bacillota</taxon>
        <taxon>Bacilli</taxon>
        <taxon>Bacillales</taxon>
        <taxon>Paenibacillaceae</taxon>
        <taxon>Paenibacillus</taxon>
    </lineage>
</organism>
<dbReference type="InterPro" id="IPR035919">
    <property type="entry name" value="EAL_sf"/>
</dbReference>
<dbReference type="GO" id="GO:0071111">
    <property type="term" value="F:cyclic-guanylate-specific phosphodiesterase activity"/>
    <property type="evidence" value="ECO:0007669"/>
    <property type="project" value="InterPro"/>
</dbReference>
<reference evidence="2 3" key="1">
    <citation type="submission" date="2020-08" db="EMBL/GenBank/DDBJ databases">
        <title>Genomic Encyclopedia of Type Strains, Phase III (KMG-III): the genomes of soil and plant-associated and newly described type strains.</title>
        <authorList>
            <person name="Whitman W."/>
        </authorList>
    </citation>
    <scope>NUCLEOTIDE SEQUENCE [LARGE SCALE GENOMIC DNA]</scope>
    <source>
        <strain evidence="2 3">CECT 5862</strain>
    </source>
</reference>
<protein>
    <submittedName>
        <fullName evidence="2">EAL domain-containing protein (Putative c-di-GMP-specific phosphodiesterase class I)</fullName>
    </submittedName>
</protein>
<gene>
    <name evidence="2" type="ORF">FHS18_001637</name>
</gene>
<dbReference type="PANTHER" id="PTHR33121">
    <property type="entry name" value="CYCLIC DI-GMP PHOSPHODIESTERASE PDEF"/>
    <property type="match status" value="1"/>
</dbReference>
<evidence type="ECO:0000313" key="2">
    <source>
        <dbReference type="EMBL" id="MBB3109574.1"/>
    </source>
</evidence>
<keyword evidence="3" id="KW-1185">Reference proteome</keyword>
<sequence length="405" mass="45808">MEQVKSMDTPMAAAWPGHSAPYGMIYLSWHREEASGAIMEKSVLAAWRRFVEREMARPSTRTGIADMQLLWMQDDVYICMKLLHANKDLMKELLLTLAGRFKQDWERRFIGIVPVQGMRGLRLHAGVAYMGEANAVTYESMLYDGMKQALIHGQSLFAVERSLRMRMFEQLTNQRQLHSVYQPIIALQDDTVYGYEALMRFPQNEWFAGPQQLFDFAAAEGMVYTLDRLARERAIESSRGLNAEQKLFINITAEIMEDPMFTPGRTLSLLKQCGLAPGNVVFEITERSSIDDFGKAKKTLDHYRNQGFQIAIDDAGAGYSSLQSIVELKPDFIKIDRSLIRGIHADPVKAHIVQTFTEFAAKLGSRIVAEGIETEDELQQIRGMGVHYGQGYLLGRPQADIPAAQ</sequence>
<dbReference type="Gene3D" id="3.20.20.450">
    <property type="entry name" value="EAL domain"/>
    <property type="match status" value="1"/>
</dbReference>
<accession>A0A7W5FM34</accession>
<dbReference type="Proteomes" id="UP000570361">
    <property type="component" value="Unassembled WGS sequence"/>
</dbReference>
<feature type="domain" description="EAL" evidence="1">
    <location>
        <begin position="160"/>
        <end position="405"/>
    </location>
</feature>
<dbReference type="InterPro" id="IPR001633">
    <property type="entry name" value="EAL_dom"/>
</dbReference>
<proteinExistence type="predicted"/>
<dbReference type="CDD" id="cd01948">
    <property type="entry name" value="EAL"/>
    <property type="match status" value="1"/>
</dbReference>
<evidence type="ECO:0000313" key="3">
    <source>
        <dbReference type="Proteomes" id="UP000570361"/>
    </source>
</evidence>
<comment type="caution">
    <text evidence="2">The sequence shown here is derived from an EMBL/GenBank/DDBJ whole genome shotgun (WGS) entry which is preliminary data.</text>
</comment>